<dbReference type="PANTHER" id="PTHR12357">
    <property type="entry name" value="YTH YT521-B HOMOLOGY DOMAIN-CONTAINING"/>
    <property type="match status" value="1"/>
</dbReference>
<dbReference type="PANTHER" id="PTHR12357:SF3">
    <property type="entry name" value="YTH DOMAIN-CONTAINING PROTEIN 1"/>
    <property type="match status" value="1"/>
</dbReference>
<keyword evidence="6" id="KW-1185">Reference proteome</keyword>
<dbReference type="Pfam" id="PF04146">
    <property type="entry name" value="YTH"/>
    <property type="match status" value="1"/>
</dbReference>
<dbReference type="GO" id="GO:0000381">
    <property type="term" value="P:regulation of alternative mRNA splicing, via spliceosome"/>
    <property type="evidence" value="ECO:0007669"/>
    <property type="project" value="TreeGrafter"/>
</dbReference>
<dbReference type="InterPro" id="IPR007275">
    <property type="entry name" value="YTH_domain"/>
</dbReference>
<feature type="domain" description="RRM" evidence="3">
    <location>
        <begin position="1"/>
        <end position="80"/>
    </location>
</feature>
<reference evidence="5 6" key="1">
    <citation type="submission" date="2014-04" db="EMBL/GenBank/DDBJ databases">
        <title>Evolutionary Origins and Diversification of the Mycorrhizal Mutualists.</title>
        <authorList>
            <consortium name="DOE Joint Genome Institute"/>
            <consortium name="Mycorrhizal Genomics Consortium"/>
            <person name="Kohler A."/>
            <person name="Kuo A."/>
            <person name="Nagy L.G."/>
            <person name="Floudas D."/>
            <person name="Copeland A."/>
            <person name="Barry K.W."/>
            <person name="Cichocki N."/>
            <person name="Veneault-Fourrey C."/>
            <person name="LaButti K."/>
            <person name="Lindquist E.A."/>
            <person name="Lipzen A."/>
            <person name="Lundell T."/>
            <person name="Morin E."/>
            <person name="Murat C."/>
            <person name="Riley R."/>
            <person name="Ohm R."/>
            <person name="Sun H."/>
            <person name="Tunlid A."/>
            <person name="Henrissat B."/>
            <person name="Grigoriev I.V."/>
            <person name="Hibbett D.S."/>
            <person name="Martin F."/>
        </authorList>
    </citation>
    <scope>NUCLEOTIDE SEQUENCE [LARGE SCALE GENOMIC DNA]</scope>
    <source>
        <strain evidence="5 6">Koide BX008</strain>
    </source>
</reference>
<dbReference type="InterPro" id="IPR057720">
    <property type="entry name" value="RRM_YTH1"/>
</dbReference>
<dbReference type="STRING" id="946122.A0A0C2XBP6"/>
<dbReference type="GO" id="GO:1990247">
    <property type="term" value="F:N6-methyladenosine-containing RNA reader activity"/>
    <property type="evidence" value="ECO:0007669"/>
    <property type="project" value="TreeGrafter"/>
</dbReference>
<dbReference type="PROSITE" id="PS50882">
    <property type="entry name" value="YTH"/>
    <property type="match status" value="1"/>
</dbReference>
<dbReference type="Gene3D" id="3.30.70.330">
    <property type="match status" value="1"/>
</dbReference>
<evidence type="ECO:0008006" key="7">
    <source>
        <dbReference type="Google" id="ProtNLM"/>
    </source>
</evidence>
<feature type="compositionally biased region" description="Low complexity" evidence="2">
    <location>
        <begin position="157"/>
        <end position="166"/>
    </location>
</feature>
<dbReference type="GO" id="GO:0003729">
    <property type="term" value="F:mRNA binding"/>
    <property type="evidence" value="ECO:0007669"/>
    <property type="project" value="TreeGrafter"/>
</dbReference>
<proteinExistence type="predicted"/>
<evidence type="ECO:0000256" key="1">
    <source>
        <dbReference type="PROSITE-ProRule" id="PRU00176"/>
    </source>
</evidence>
<dbReference type="Pfam" id="PF25701">
    <property type="entry name" value="RRM_YTH1"/>
    <property type="match status" value="1"/>
</dbReference>
<dbReference type="OrthoDB" id="6103986at2759"/>
<dbReference type="SUPFAM" id="SSF54928">
    <property type="entry name" value="RNA-binding domain, RBD"/>
    <property type="match status" value="1"/>
</dbReference>
<dbReference type="AlphaFoldDB" id="A0A0C2XBP6"/>
<evidence type="ECO:0000259" key="4">
    <source>
        <dbReference type="PROSITE" id="PS50882"/>
    </source>
</evidence>
<dbReference type="Gene3D" id="3.10.590.10">
    <property type="entry name" value="ph1033 like domains"/>
    <property type="match status" value="1"/>
</dbReference>
<evidence type="ECO:0000256" key="2">
    <source>
        <dbReference type="SAM" id="MobiDB-lite"/>
    </source>
</evidence>
<evidence type="ECO:0000259" key="3">
    <source>
        <dbReference type="PROSITE" id="PS50102"/>
    </source>
</evidence>
<dbReference type="InParanoid" id="A0A0C2XBP6"/>
<dbReference type="HOGENOM" id="CLU_1176169_0_0_1"/>
<evidence type="ECO:0000313" key="5">
    <source>
        <dbReference type="EMBL" id="KIL66781.1"/>
    </source>
</evidence>
<organism evidence="5 6">
    <name type="scientific">Amanita muscaria (strain Koide BX008)</name>
    <dbReference type="NCBI Taxonomy" id="946122"/>
    <lineage>
        <taxon>Eukaryota</taxon>
        <taxon>Fungi</taxon>
        <taxon>Dikarya</taxon>
        <taxon>Basidiomycota</taxon>
        <taxon>Agaricomycotina</taxon>
        <taxon>Agaricomycetes</taxon>
        <taxon>Agaricomycetidae</taxon>
        <taxon>Agaricales</taxon>
        <taxon>Pluteineae</taxon>
        <taxon>Amanitaceae</taxon>
        <taxon>Amanita</taxon>
    </lineage>
</organism>
<dbReference type="InterPro" id="IPR045168">
    <property type="entry name" value="YTH_prot"/>
</dbReference>
<keyword evidence="1" id="KW-0694">RNA-binding</keyword>
<dbReference type="PROSITE" id="PS50102">
    <property type="entry name" value="RRM"/>
    <property type="match status" value="1"/>
</dbReference>
<feature type="domain" description="YTH" evidence="4">
    <location>
        <begin position="177"/>
        <end position="248"/>
    </location>
</feature>
<accession>A0A0C2XBP6</accession>
<dbReference type="GO" id="GO:0000398">
    <property type="term" value="P:mRNA splicing, via spliceosome"/>
    <property type="evidence" value="ECO:0007669"/>
    <property type="project" value="TreeGrafter"/>
</dbReference>
<feature type="region of interest" description="Disordered" evidence="2">
    <location>
        <begin position="121"/>
        <end position="166"/>
    </location>
</feature>
<dbReference type="InterPro" id="IPR012677">
    <property type="entry name" value="Nucleotide-bd_a/b_plait_sf"/>
</dbReference>
<evidence type="ECO:0000313" key="6">
    <source>
        <dbReference type="Proteomes" id="UP000054549"/>
    </source>
</evidence>
<dbReference type="Proteomes" id="UP000054549">
    <property type="component" value="Unassembled WGS sequence"/>
</dbReference>
<dbReference type="CDD" id="cd21134">
    <property type="entry name" value="YTH"/>
    <property type="match status" value="1"/>
</dbReference>
<name>A0A0C2XBP6_AMAMK</name>
<dbReference type="GO" id="GO:0005654">
    <property type="term" value="C:nucleoplasm"/>
    <property type="evidence" value="ECO:0007669"/>
    <property type="project" value="TreeGrafter"/>
</dbReference>
<dbReference type="EMBL" id="KN818234">
    <property type="protein sequence ID" value="KIL66781.1"/>
    <property type="molecule type" value="Genomic_DNA"/>
</dbReference>
<protein>
    <recommendedName>
        <fullName evidence="7">YTH domain-containing protein</fullName>
    </recommendedName>
</protein>
<dbReference type="InterPro" id="IPR000504">
    <property type="entry name" value="RRM_dom"/>
</dbReference>
<gene>
    <name evidence="5" type="ORF">M378DRAFT_74540</name>
</gene>
<sequence length="248" mass="27906">MWAGNVPTDATSNELWSFFCQLPSVSQGEVTDPQPVVSVFLINRSSCAFINYDTEAYLNEAIEHFNGKPLRPNDSRCLKLLCRVRKKDDDLRTGVGAQRGTGMHTKWVKEQRAKKLTTVVTDAGDAGSTSPPVRVKPSHSLSSSDGEDRRRKKLEHSSSSGSYTSTTSSFLARHFPRRYFILKSLTQHDLDLSVEKGLWATQKHNESVLDQAFRTSQEVLLIFGVNKSGEFYGFARYVILRNRRAVVM</sequence>
<dbReference type="InterPro" id="IPR035979">
    <property type="entry name" value="RBD_domain_sf"/>
</dbReference>